<dbReference type="InterPro" id="IPR022603">
    <property type="entry name" value="DUF3152"/>
</dbReference>
<sequence length="498" mass="52452">MSHPGADVVGPTAPAARCENLVFVTFRADRPGERPAEPPVTSGGGRDARRRAGPGAPGSVVSDHVARSGPEARPGAAARSGAAPPLDAEDGSTHRRPDPAARRGSEPAARSEPESTARRRSDLAGGKSGPAGGKPDPAGGRPGPARGNGAAPETDPLAPQHDSPRRDRDGVEIYDPLGLYGRPDRSHQPLRASWDPTGEGRTRERPERGVKKQSALGRFVSTYGWRAYALPVLFAVTVLVIVDAVRGSDPVTTVAGVPGLGHLSPRAASDGIIGGPTGDGHFPADLPTGALPEGGKFAETGTGTWHVVPGSTPQVGAGTASVFRYTVEIEDGIDTSGFGGDESVAKLIESTLANPKSWTNDQKFGFRRVDQGDTEFRISLTSRESSRKACGFEIPIDSSCYNSELGRVVLSEVRWVRGAIAFEGDIGSYRQYQINHEVGHAIGYHQHQPCETDGGLAPVMMQQTFGTKNNDIAALEPDGVVPADGKRCRFNPWPYPRG</sequence>
<evidence type="ECO:0000313" key="4">
    <source>
        <dbReference type="Proteomes" id="UP000247569"/>
    </source>
</evidence>
<dbReference type="Pfam" id="PF11350">
    <property type="entry name" value="DUF3152"/>
    <property type="match status" value="1"/>
</dbReference>
<feature type="compositionally biased region" description="Low complexity" evidence="1">
    <location>
        <begin position="67"/>
        <end position="85"/>
    </location>
</feature>
<comment type="caution">
    <text evidence="3">The sequence shown here is derived from an EMBL/GenBank/DDBJ whole genome shotgun (WGS) entry which is preliminary data.</text>
</comment>
<accession>A0A318KB99</accession>
<dbReference type="AlphaFoldDB" id="A0A318KB99"/>
<feature type="region of interest" description="Disordered" evidence="1">
    <location>
        <begin position="26"/>
        <end position="209"/>
    </location>
</feature>
<dbReference type="SUPFAM" id="SSF55486">
    <property type="entry name" value="Metalloproteases ('zincins'), catalytic domain"/>
    <property type="match status" value="1"/>
</dbReference>
<proteinExistence type="predicted"/>
<keyword evidence="4" id="KW-1185">Reference proteome</keyword>
<protein>
    <submittedName>
        <fullName evidence="3">Uncharacterized protein DUF3152</fullName>
    </submittedName>
</protein>
<organism evidence="3 4">
    <name type="scientific">Nocardia tenerifensis</name>
    <dbReference type="NCBI Taxonomy" id="228006"/>
    <lineage>
        <taxon>Bacteria</taxon>
        <taxon>Bacillati</taxon>
        <taxon>Actinomycetota</taxon>
        <taxon>Actinomycetes</taxon>
        <taxon>Mycobacteriales</taxon>
        <taxon>Nocardiaceae</taxon>
        <taxon>Nocardia</taxon>
    </lineage>
</organism>
<reference evidence="3 4" key="1">
    <citation type="submission" date="2018-05" db="EMBL/GenBank/DDBJ databases">
        <title>Genomic Encyclopedia of Type Strains, Phase IV (KMG-IV): sequencing the most valuable type-strain genomes for metagenomic binning, comparative biology and taxonomic classification.</title>
        <authorList>
            <person name="Goeker M."/>
        </authorList>
    </citation>
    <scope>NUCLEOTIDE SEQUENCE [LARGE SCALE GENOMIC DNA]</scope>
    <source>
        <strain evidence="3 4">DSM 44704</strain>
    </source>
</reference>
<evidence type="ECO:0000256" key="1">
    <source>
        <dbReference type="SAM" id="MobiDB-lite"/>
    </source>
</evidence>
<gene>
    <name evidence="3" type="ORF">DFR70_102718</name>
</gene>
<dbReference type="EMBL" id="QJKF01000002">
    <property type="protein sequence ID" value="PXX69032.1"/>
    <property type="molecule type" value="Genomic_DNA"/>
</dbReference>
<dbReference type="Proteomes" id="UP000247569">
    <property type="component" value="Unassembled WGS sequence"/>
</dbReference>
<feature type="domain" description="DUF3152" evidence="2">
    <location>
        <begin position="291"/>
        <end position="496"/>
    </location>
</feature>
<feature type="compositionally biased region" description="Low complexity" evidence="1">
    <location>
        <begin position="133"/>
        <end position="152"/>
    </location>
</feature>
<feature type="compositionally biased region" description="Basic and acidic residues" evidence="1">
    <location>
        <begin position="27"/>
        <end position="36"/>
    </location>
</feature>
<evidence type="ECO:0000313" key="3">
    <source>
        <dbReference type="EMBL" id="PXX69032.1"/>
    </source>
</evidence>
<evidence type="ECO:0000259" key="2">
    <source>
        <dbReference type="Pfam" id="PF11350"/>
    </source>
</evidence>
<feature type="compositionally biased region" description="Basic and acidic residues" evidence="1">
    <location>
        <begin position="162"/>
        <end position="171"/>
    </location>
</feature>
<feature type="compositionally biased region" description="Basic and acidic residues" evidence="1">
    <location>
        <begin position="91"/>
        <end position="122"/>
    </location>
</feature>
<feature type="compositionally biased region" description="Basic and acidic residues" evidence="1">
    <location>
        <begin position="198"/>
        <end position="209"/>
    </location>
</feature>
<name>A0A318KB99_9NOCA</name>